<dbReference type="EMBL" id="LOPV01000007">
    <property type="protein sequence ID" value="KTG30928.1"/>
    <property type="molecule type" value="Genomic_DNA"/>
</dbReference>
<organism evidence="7 8">
    <name type="scientific">Haloferax profundi</name>
    <dbReference type="NCBI Taxonomy" id="1544718"/>
    <lineage>
        <taxon>Archaea</taxon>
        <taxon>Methanobacteriati</taxon>
        <taxon>Methanobacteriota</taxon>
        <taxon>Stenosarchaea group</taxon>
        <taxon>Halobacteria</taxon>
        <taxon>Halobacteriales</taxon>
        <taxon>Haloferacaceae</taxon>
        <taxon>Haloferax</taxon>
    </lineage>
</organism>
<evidence type="ECO:0000256" key="3">
    <source>
        <dbReference type="ARBA" id="ARBA00022692"/>
    </source>
</evidence>
<protein>
    <submittedName>
        <fullName evidence="7">Polysaccharide biosynthesis protein</fullName>
    </submittedName>
</protein>
<keyword evidence="4 6" id="KW-1133">Transmembrane helix</keyword>
<feature type="transmembrane region" description="Helical" evidence="6">
    <location>
        <begin position="312"/>
        <end position="331"/>
    </location>
</feature>
<evidence type="ECO:0000256" key="6">
    <source>
        <dbReference type="SAM" id="Phobius"/>
    </source>
</evidence>
<evidence type="ECO:0000313" key="8">
    <source>
        <dbReference type="Proteomes" id="UP000053157"/>
    </source>
</evidence>
<proteinExistence type="predicted"/>
<dbReference type="OrthoDB" id="112053at2157"/>
<evidence type="ECO:0000256" key="4">
    <source>
        <dbReference type="ARBA" id="ARBA00022989"/>
    </source>
</evidence>
<feature type="transmembrane region" description="Helical" evidence="6">
    <location>
        <begin position="376"/>
        <end position="399"/>
    </location>
</feature>
<keyword evidence="5 6" id="KW-0472">Membrane</keyword>
<sequence>MKRGQTAVINLGAKLLMSAAGFAANWYIARELGSEVLGTYVLILSVLGWVVVGGSAGIPIAIKKRVSETGNRGGYLSSGLALQGAILLIFIALAVIFRSQLESYLGVDVLPFFIAMLCLRTGYVFVVTVLDGQQKVHISSLLDPLDLSVRSGIQIVAITVGLSLVGLLWGYIVAGVITVAVGTYFIKFEAVRPTRDRIMDLLSYARYSWVSTIKGRTFTAMDTVILGFFVAKGFIGIYEIAWNIASLFAIFGSSITRTLFPEMSQLSSQGNTERVGELIEAALAYAGLFLFPGLVGAAIVGDTILSIYGTEFVQGYTVLLILIVARLLYAFEMQFTSAIDALNRPEITFRITATFVVLNIVMNVLLIQQFGWEGAAVATALSSGLSAILSYWALSRYIAFSFPFEEIRKQVGAATLMGLVVQISVSFLGERLETVIPLVAVGGVIYFGVMYTVSFQFRKTVMDNLPFSG</sequence>
<reference evidence="7 8" key="1">
    <citation type="submission" date="2015-12" db="EMBL/GenBank/DDBJ databases">
        <title>Haloferax profundi sp. nov. isolated from the Discovery deep brine-seawater interface in the Red Sea.</title>
        <authorList>
            <person name="Zhang G."/>
            <person name="Stingl U."/>
            <person name="Rashid M."/>
        </authorList>
    </citation>
    <scope>NUCLEOTIDE SEQUENCE [LARGE SCALE GENOMIC DNA]</scope>
    <source>
        <strain evidence="7 8">SB29</strain>
    </source>
</reference>
<feature type="transmembrane region" description="Helical" evidence="6">
    <location>
        <begin position="40"/>
        <end position="62"/>
    </location>
</feature>
<evidence type="ECO:0000256" key="5">
    <source>
        <dbReference type="ARBA" id="ARBA00023136"/>
    </source>
</evidence>
<evidence type="ECO:0000256" key="2">
    <source>
        <dbReference type="ARBA" id="ARBA00022475"/>
    </source>
</evidence>
<comment type="caution">
    <text evidence="7">The sequence shown here is derived from an EMBL/GenBank/DDBJ whole genome shotgun (WGS) entry which is preliminary data.</text>
</comment>
<keyword evidence="3 6" id="KW-0812">Transmembrane</keyword>
<dbReference type="RefSeq" id="WP_058570567.1">
    <property type="nucleotide sequence ID" value="NZ_LOPV01000007.1"/>
</dbReference>
<evidence type="ECO:0000256" key="1">
    <source>
        <dbReference type="ARBA" id="ARBA00004651"/>
    </source>
</evidence>
<dbReference type="PANTHER" id="PTHR30250">
    <property type="entry name" value="PST FAMILY PREDICTED COLANIC ACID TRANSPORTER"/>
    <property type="match status" value="1"/>
</dbReference>
<feature type="transmembrane region" description="Helical" evidence="6">
    <location>
        <begin position="411"/>
        <end position="429"/>
    </location>
</feature>
<dbReference type="Proteomes" id="UP000053157">
    <property type="component" value="Unassembled WGS sequence"/>
</dbReference>
<evidence type="ECO:0000313" key="7">
    <source>
        <dbReference type="EMBL" id="KTG30928.1"/>
    </source>
</evidence>
<dbReference type="InterPro" id="IPR002797">
    <property type="entry name" value="Polysacc_synth"/>
</dbReference>
<accession>A0A0W1SWT1</accession>
<dbReference type="InterPro" id="IPR050833">
    <property type="entry name" value="Poly_Biosynth_Transport"/>
</dbReference>
<dbReference type="PANTHER" id="PTHR30250:SF28">
    <property type="entry name" value="POLYSACCHARIDE BIOSYNTHESIS PROTEIN"/>
    <property type="match status" value="1"/>
</dbReference>
<feature type="transmembrane region" description="Helical" evidence="6">
    <location>
        <begin position="7"/>
        <end position="28"/>
    </location>
</feature>
<feature type="transmembrane region" description="Helical" evidence="6">
    <location>
        <begin position="281"/>
        <end position="300"/>
    </location>
</feature>
<dbReference type="AlphaFoldDB" id="A0A0W1SWT1"/>
<feature type="transmembrane region" description="Helical" evidence="6">
    <location>
        <begin position="74"/>
        <end position="97"/>
    </location>
</feature>
<dbReference type="Pfam" id="PF01943">
    <property type="entry name" value="Polysacc_synt"/>
    <property type="match status" value="1"/>
</dbReference>
<name>A0A0W1SWT1_9EURY</name>
<comment type="subcellular location">
    <subcellularLocation>
        <location evidence="1">Cell membrane</location>
        <topology evidence="1">Multi-pass membrane protein</topology>
    </subcellularLocation>
</comment>
<feature type="transmembrane region" description="Helical" evidence="6">
    <location>
        <begin position="153"/>
        <end position="186"/>
    </location>
</feature>
<feature type="transmembrane region" description="Helical" evidence="6">
    <location>
        <begin position="435"/>
        <end position="453"/>
    </location>
</feature>
<keyword evidence="8" id="KW-1185">Reference proteome</keyword>
<gene>
    <name evidence="7" type="ORF">AUR66_05515</name>
</gene>
<feature type="transmembrane region" description="Helical" evidence="6">
    <location>
        <begin position="351"/>
        <end position="370"/>
    </location>
</feature>
<keyword evidence="2" id="KW-1003">Cell membrane</keyword>
<dbReference type="GO" id="GO:0005886">
    <property type="term" value="C:plasma membrane"/>
    <property type="evidence" value="ECO:0007669"/>
    <property type="project" value="UniProtKB-SubCell"/>
</dbReference>